<keyword evidence="4" id="KW-0106">Calcium</keyword>
<dbReference type="InterPro" id="IPR031692">
    <property type="entry name" value="EHD_N"/>
</dbReference>
<reference evidence="10 11" key="1">
    <citation type="submission" date="2018-10" db="EMBL/GenBank/DDBJ databases">
        <title>A high-quality apple genome assembly.</title>
        <authorList>
            <person name="Hu J."/>
        </authorList>
    </citation>
    <scope>NUCLEOTIDE SEQUENCE [LARGE SCALE GENOMIC DNA]</scope>
    <source>
        <strain evidence="11">cv. HFTH1</strain>
        <tissue evidence="10">Young leaf</tissue>
    </source>
</reference>
<dbReference type="GO" id="GO:0012505">
    <property type="term" value="C:endomembrane system"/>
    <property type="evidence" value="ECO:0007669"/>
    <property type="project" value="UniProtKB-SubCell"/>
</dbReference>
<feature type="compositionally biased region" description="Polar residues" evidence="6">
    <location>
        <begin position="1"/>
        <end position="12"/>
    </location>
</feature>
<feature type="compositionally biased region" description="Basic and acidic residues" evidence="6">
    <location>
        <begin position="120"/>
        <end position="130"/>
    </location>
</feature>
<dbReference type="PANTHER" id="PTHR11216">
    <property type="entry name" value="EH DOMAIN"/>
    <property type="match status" value="1"/>
</dbReference>
<dbReference type="EMBL" id="RDQH01000331">
    <property type="protein sequence ID" value="RXH99447.1"/>
    <property type="molecule type" value="Genomic_DNA"/>
</dbReference>
<feature type="compositionally biased region" description="Polar residues" evidence="6">
    <location>
        <begin position="240"/>
        <end position="249"/>
    </location>
</feature>
<feature type="compositionally biased region" description="Basic residues" evidence="6">
    <location>
        <begin position="140"/>
        <end position="149"/>
    </location>
</feature>
<evidence type="ECO:0000256" key="4">
    <source>
        <dbReference type="ARBA" id="ARBA00022837"/>
    </source>
</evidence>
<feature type="compositionally biased region" description="Low complexity" evidence="6">
    <location>
        <begin position="66"/>
        <end position="86"/>
    </location>
</feature>
<dbReference type="SMART" id="SM00054">
    <property type="entry name" value="EFh"/>
    <property type="match status" value="2"/>
</dbReference>
<protein>
    <recommendedName>
        <fullName evidence="12">EF-hand domain-containing protein</fullName>
    </recommendedName>
</protein>
<dbReference type="InterPro" id="IPR011992">
    <property type="entry name" value="EF-hand-dom_pair"/>
</dbReference>
<feature type="domain" description="EF-hand" evidence="8">
    <location>
        <begin position="337"/>
        <end position="372"/>
    </location>
</feature>
<feature type="compositionally biased region" description="Low complexity" evidence="6">
    <location>
        <begin position="166"/>
        <end position="183"/>
    </location>
</feature>
<comment type="caution">
    <text evidence="10">The sequence shown here is derived from an EMBL/GenBank/DDBJ whole genome shotgun (WGS) entry which is preliminary data.</text>
</comment>
<evidence type="ECO:0000256" key="5">
    <source>
        <dbReference type="ARBA" id="ARBA00023136"/>
    </source>
</evidence>
<evidence type="ECO:0000259" key="8">
    <source>
        <dbReference type="PROSITE" id="PS50222"/>
    </source>
</evidence>
<dbReference type="InterPro" id="IPR002048">
    <property type="entry name" value="EF_hand_dom"/>
</dbReference>
<dbReference type="GO" id="GO:0005737">
    <property type="term" value="C:cytoplasm"/>
    <property type="evidence" value="ECO:0007669"/>
    <property type="project" value="UniProtKB-ARBA"/>
</dbReference>
<dbReference type="GO" id="GO:0016197">
    <property type="term" value="P:endosomal transport"/>
    <property type="evidence" value="ECO:0007669"/>
    <property type="project" value="TreeGrafter"/>
</dbReference>
<dbReference type="SUPFAM" id="SSF52540">
    <property type="entry name" value="P-loop containing nucleoside triphosphate hydrolases"/>
    <property type="match status" value="1"/>
</dbReference>
<evidence type="ECO:0000256" key="3">
    <source>
        <dbReference type="ARBA" id="ARBA00022741"/>
    </source>
</evidence>
<dbReference type="InterPro" id="IPR030381">
    <property type="entry name" value="G_DYNAMIN_dom"/>
</dbReference>
<dbReference type="PROSITE" id="PS50031">
    <property type="entry name" value="EH"/>
    <property type="match status" value="1"/>
</dbReference>
<dbReference type="GO" id="GO:0005525">
    <property type="term" value="F:GTP binding"/>
    <property type="evidence" value="ECO:0007669"/>
    <property type="project" value="InterPro"/>
</dbReference>
<dbReference type="Pfam" id="PF00350">
    <property type="entry name" value="Dynamin_N"/>
    <property type="match status" value="1"/>
</dbReference>
<dbReference type="Gene3D" id="1.10.268.20">
    <property type="match status" value="1"/>
</dbReference>
<gene>
    <name evidence="10" type="ORF">DVH24_011772</name>
</gene>
<evidence type="ECO:0000259" key="7">
    <source>
        <dbReference type="PROSITE" id="PS50031"/>
    </source>
</evidence>
<evidence type="ECO:0000313" key="11">
    <source>
        <dbReference type="Proteomes" id="UP000290289"/>
    </source>
</evidence>
<keyword evidence="2" id="KW-0479">Metal-binding</keyword>
<evidence type="ECO:0000259" key="9">
    <source>
        <dbReference type="PROSITE" id="PS51718"/>
    </source>
</evidence>
<dbReference type="PROSITE" id="PS51718">
    <property type="entry name" value="G_DYNAMIN_2"/>
    <property type="match status" value="1"/>
</dbReference>
<dbReference type="SMART" id="SM00027">
    <property type="entry name" value="EH"/>
    <property type="match status" value="1"/>
</dbReference>
<evidence type="ECO:0000313" key="10">
    <source>
        <dbReference type="EMBL" id="RXH99447.1"/>
    </source>
</evidence>
<evidence type="ECO:0000256" key="1">
    <source>
        <dbReference type="ARBA" id="ARBA00004184"/>
    </source>
</evidence>
<keyword evidence="3" id="KW-0547">Nucleotide-binding</keyword>
<dbReference type="STRING" id="3750.A0A498JWX4"/>
<accession>A0A498JWX4</accession>
<dbReference type="InterPro" id="IPR008700">
    <property type="entry name" value="TypeIII_avirulence_cleave"/>
</dbReference>
<evidence type="ECO:0000256" key="6">
    <source>
        <dbReference type="SAM" id="MobiDB-lite"/>
    </source>
</evidence>
<keyword evidence="11" id="KW-1185">Reference proteome</keyword>
<dbReference type="PROSITE" id="PS50222">
    <property type="entry name" value="EF_HAND_2"/>
    <property type="match status" value="1"/>
</dbReference>
<organism evidence="10 11">
    <name type="scientific">Malus domestica</name>
    <name type="common">Apple</name>
    <name type="synonym">Pyrus malus</name>
    <dbReference type="NCBI Taxonomy" id="3750"/>
    <lineage>
        <taxon>Eukaryota</taxon>
        <taxon>Viridiplantae</taxon>
        <taxon>Streptophyta</taxon>
        <taxon>Embryophyta</taxon>
        <taxon>Tracheophyta</taxon>
        <taxon>Spermatophyta</taxon>
        <taxon>Magnoliopsida</taxon>
        <taxon>eudicotyledons</taxon>
        <taxon>Gunneridae</taxon>
        <taxon>Pentapetalae</taxon>
        <taxon>rosids</taxon>
        <taxon>fabids</taxon>
        <taxon>Rosales</taxon>
        <taxon>Rosaceae</taxon>
        <taxon>Amygdaloideae</taxon>
        <taxon>Maleae</taxon>
        <taxon>Malus</taxon>
    </lineage>
</organism>
<evidence type="ECO:0008006" key="12">
    <source>
        <dbReference type="Google" id="ProtNLM"/>
    </source>
</evidence>
<dbReference type="Gene3D" id="3.40.50.300">
    <property type="entry name" value="P-loop containing nucleotide triphosphate hydrolases"/>
    <property type="match status" value="1"/>
</dbReference>
<keyword evidence="5" id="KW-0472">Membrane</keyword>
<dbReference type="Pfam" id="PF05627">
    <property type="entry name" value="AvrRpt-cleavage"/>
    <property type="match status" value="2"/>
</dbReference>
<dbReference type="Proteomes" id="UP000290289">
    <property type="component" value="Chromosome 5"/>
</dbReference>
<feature type="region of interest" description="Disordered" evidence="6">
    <location>
        <begin position="1"/>
        <end position="27"/>
    </location>
</feature>
<dbReference type="PANTHER" id="PTHR11216:SF138">
    <property type="entry name" value="EH DOMAIN-CONTAINING PROTEIN 2"/>
    <property type="match status" value="1"/>
</dbReference>
<dbReference type="Gene3D" id="1.10.238.10">
    <property type="entry name" value="EF-hand"/>
    <property type="match status" value="1"/>
</dbReference>
<feature type="region of interest" description="Disordered" evidence="6">
    <location>
        <begin position="233"/>
        <end position="260"/>
    </location>
</feature>
<dbReference type="Pfam" id="PF12763">
    <property type="entry name" value="EH"/>
    <property type="match status" value="1"/>
</dbReference>
<dbReference type="InterPro" id="IPR045063">
    <property type="entry name" value="Dynamin_N"/>
</dbReference>
<dbReference type="InterPro" id="IPR000261">
    <property type="entry name" value="EH_dom"/>
</dbReference>
<dbReference type="InterPro" id="IPR027417">
    <property type="entry name" value="P-loop_NTPase"/>
</dbReference>
<dbReference type="CDD" id="cd00052">
    <property type="entry name" value="EH"/>
    <property type="match status" value="1"/>
</dbReference>
<sequence>MENQQTNCNASVVKQKKPHVPKFGDWDNDYSISYTACFETAKKNGVKGNPNDPEDNPEALKGMFESSAAQPPNSATSSSSKPRTSSENVRQTEGDTSHGALRPNGVVHERRVSGGSFKSYRSESGSERSNSDYSLLQQQPRHRRARSERKSRLASSGRGRSHSIRSHSISNSPSKPKSTNSSTHQSSDLSQHDTHTRVSSIPKFGDWDEKEPKSGEGFTCIFEKVKEEKKIASEFPVVPQQPSNNLNSANEREKSPSKSKRQMLLQISLTHSLSLFFKFLSKVPPVFVRMEIGSGRTGVCPKEHQKISQEWFNLVDSDGDGRITGNEATKFFAMSRLSREELKQVWAIADTKRQGFVGFSEFVTAMQKTKSLTTYGVESSLEMTISSARMYNEKLKPLELAYRFNDFASPLLTNSDFDSKPMVMLLGQYSTGKTTFIKHLLRCNYPGAHIGPEPTTDRFVVVMSGPDERSIPGNTIAVHADMPFSGLTTFGGAFLSKFECSQMPHPLLDEITFVDTPGVLSGEKQRTQRSYDFTGAISWFAAKCDVILLLFDPHKLDISDECKRVISSLRGHDDKIRVVLNKADQVDTQQVRCTSVTNFLSTYCHTEADESLSGIDVVAWKSFEYSRGCACLYRVGFLFPKWLTICYNQHDYCRTSVNFIPKQ</sequence>
<comment type="subcellular location">
    <subcellularLocation>
        <location evidence="1">Endomembrane system</location>
        <topology evidence="1">Peripheral membrane protein</topology>
    </subcellularLocation>
</comment>
<dbReference type="Pfam" id="PF16880">
    <property type="entry name" value="EHD_N"/>
    <property type="match status" value="1"/>
</dbReference>
<dbReference type="SUPFAM" id="SSF47473">
    <property type="entry name" value="EF-hand"/>
    <property type="match status" value="1"/>
</dbReference>
<dbReference type="GO" id="GO:0005509">
    <property type="term" value="F:calcium ion binding"/>
    <property type="evidence" value="ECO:0007669"/>
    <property type="project" value="InterPro"/>
</dbReference>
<feature type="domain" description="EH" evidence="7">
    <location>
        <begin position="304"/>
        <end position="366"/>
    </location>
</feature>
<name>A0A498JWX4_MALDO</name>
<proteinExistence type="predicted"/>
<dbReference type="AlphaFoldDB" id="A0A498JWX4"/>
<evidence type="ECO:0000256" key="2">
    <source>
        <dbReference type="ARBA" id="ARBA00022723"/>
    </source>
</evidence>
<feature type="domain" description="Dynamin-type G" evidence="9">
    <location>
        <begin position="417"/>
        <end position="663"/>
    </location>
</feature>
<feature type="region of interest" description="Disordered" evidence="6">
    <location>
        <begin position="41"/>
        <end position="212"/>
    </location>
</feature>
<dbReference type="GO" id="GO:0006897">
    <property type="term" value="P:endocytosis"/>
    <property type="evidence" value="ECO:0007669"/>
    <property type="project" value="TreeGrafter"/>
</dbReference>
<dbReference type="GO" id="GO:0005886">
    <property type="term" value="C:plasma membrane"/>
    <property type="evidence" value="ECO:0007669"/>
    <property type="project" value="TreeGrafter"/>
</dbReference>